<dbReference type="Gene3D" id="3.30.530.20">
    <property type="match status" value="1"/>
</dbReference>
<evidence type="ECO:0000259" key="2">
    <source>
        <dbReference type="Pfam" id="PF08327"/>
    </source>
</evidence>
<proteinExistence type="inferred from homology"/>
<dbReference type="Pfam" id="PF08327">
    <property type="entry name" value="AHSA1"/>
    <property type="match status" value="1"/>
</dbReference>
<evidence type="ECO:0000313" key="3">
    <source>
        <dbReference type="EMBL" id="MBB6549246.1"/>
    </source>
</evidence>
<name>A0A7X0NTQ2_9ACTN</name>
<organism evidence="3 4">
    <name type="scientific">Nonomuraea rubra</name>
    <dbReference type="NCBI Taxonomy" id="46180"/>
    <lineage>
        <taxon>Bacteria</taxon>
        <taxon>Bacillati</taxon>
        <taxon>Actinomycetota</taxon>
        <taxon>Actinomycetes</taxon>
        <taxon>Streptosporangiales</taxon>
        <taxon>Streptosporangiaceae</taxon>
        <taxon>Nonomuraea</taxon>
    </lineage>
</organism>
<feature type="domain" description="Activator of Hsp90 ATPase homologue 1/2-like C-terminal" evidence="2">
    <location>
        <begin position="14"/>
        <end position="135"/>
    </location>
</feature>
<accession>A0A7X0NTQ2</accession>
<protein>
    <submittedName>
        <fullName evidence="3">Uncharacterized protein YndB with AHSA1/START domain</fullName>
    </submittedName>
</protein>
<gene>
    <name evidence="3" type="ORF">HD593_004041</name>
</gene>
<evidence type="ECO:0000256" key="1">
    <source>
        <dbReference type="ARBA" id="ARBA00006817"/>
    </source>
</evidence>
<dbReference type="CDD" id="cd07814">
    <property type="entry name" value="SRPBCC_CalC_Aha1-like"/>
    <property type="match status" value="1"/>
</dbReference>
<dbReference type="AlphaFoldDB" id="A0A7X0NTQ2"/>
<dbReference type="EMBL" id="JACHMI010000001">
    <property type="protein sequence ID" value="MBB6549246.1"/>
    <property type="molecule type" value="Genomic_DNA"/>
</dbReference>
<sequence>MTSTADYQTTVRVKAAPDVLFDALTTITGLAAWWNPATGSGATGGELHFLMNTPEPLVIFVEEATRPTSVRWTVIDCPFLPGWIGTRPTFTITPIGSHTSELVFRHQGLSKDLECFGMCSRSWQHYMTSLRDYLEVGSGSPFGSPADRARRQVQAAGTSIR</sequence>
<dbReference type="Proteomes" id="UP000565579">
    <property type="component" value="Unassembled WGS sequence"/>
</dbReference>
<evidence type="ECO:0000313" key="4">
    <source>
        <dbReference type="Proteomes" id="UP000565579"/>
    </source>
</evidence>
<dbReference type="InterPro" id="IPR013538">
    <property type="entry name" value="ASHA1/2-like_C"/>
</dbReference>
<comment type="caution">
    <text evidence="3">The sequence shown here is derived from an EMBL/GenBank/DDBJ whole genome shotgun (WGS) entry which is preliminary data.</text>
</comment>
<dbReference type="RefSeq" id="WP_185103639.1">
    <property type="nucleotide sequence ID" value="NZ_BAAAXY010000063.1"/>
</dbReference>
<dbReference type="SUPFAM" id="SSF55961">
    <property type="entry name" value="Bet v1-like"/>
    <property type="match status" value="1"/>
</dbReference>
<reference evidence="3 4" key="1">
    <citation type="submission" date="2020-08" db="EMBL/GenBank/DDBJ databases">
        <title>Sequencing the genomes of 1000 actinobacteria strains.</title>
        <authorList>
            <person name="Klenk H.-P."/>
        </authorList>
    </citation>
    <scope>NUCLEOTIDE SEQUENCE [LARGE SCALE GENOMIC DNA]</scope>
    <source>
        <strain evidence="3 4">DSM 43768</strain>
    </source>
</reference>
<comment type="similarity">
    <text evidence="1">Belongs to the AHA1 family.</text>
</comment>
<dbReference type="InterPro" id="IPR023393">
    <property type="entry name" value="START-like_dom_sf"/>
</dbReference>
<keyword evidence="4" id="KW-1185">Reference proteome</keyword>